<name>A0A3M7PHY3_BRAPC</name>
<dbReference type="GO" id="GO:0008395">
    <property type="term" value="F:steroid hydroxylase activity"/>
    <property type="evidence" value="ECO:0007669"/>
    <property type="project" value="TreeGrafter"/>
</dbReference>
<keyword evidence="8" id="KW-0812">Transmembrane</keyword>
<keyword evidence="3" id="KW-0349">Heme</keyword>
<keyword evidence="8" id="KW-1133">Transmembrane helix</keyword>
<feature type="non-terminal residue" evidence="9">
    <location>
        <position position="278"/>
    </location>
</feature>
<dbReference type="Proteomes" id="UP000276133">
    <property type="component" value="Unassembled WGS sequence"/>
</dbReference>
<dbReference type="InterPro" id="IPR002402">
    <property type="entry name" value="Cyt_P450_E_grp-II"/>
</dbReference>
<organism evidence="9 10">
    <name type="scientific">Brachionus plicatilis</name>
    <name type="common">Marine rotifer</name>
    <name type="synonym">Brachionus muelleri</name>
    <dbReference type="NCBI Taxonomy" id="10195"/>
    <lineage>
        <taxon>Eukaryota</taxon>
        <taxon>Metazoa</taxon>
        <taxon>Spiralia</taxon>
        <taxon>Gnathifera</taxon>
        <taxon>Rotifera</taxon>
        <taxon>Eurotatoria</taxon>
        <taxon>Monogononta</taxon>
        <taxon>Pseudotrocha</taxon>
        <taxon>Ploima</taxon>
        <taxon>Brachionidae</taxon>
        <taxon>Brachionus</taxon>
    </lineage>
</organism>
<keyword evidence="10" id="KW-1185">Reference proteome</keyword>
<dbReference type="AlphaFoldDB" id="A0A3M7PHY3"/>
<evidence type="ECO:0000256" key="2">
    <source>
        <dbReference type="ARBA" id="ARBA00010617"/>
    </source>
</evidence>
<proteinExistence type="inferred from homology"/>
<keyword evidence="5" id="KW-0560">Oxidoreductase</keyword>
<dbReference type="PANTHER" id="PTHR24302:SF15">
    <property type="entry name" value="FATTY-ACID PEROXYGENASE"/>
    <property type="match status" value="1"/>
</dbReference>
<dbReference type="Pfam" id="PF00067">
    <property type="entry name" value="p450"/>
    <property type="match status" value="1"/>
</dbReference>
<dbReference type="STRING" id="10195.A0A3M7PHY3"/>
<comment type="cofactor">
    <cofactor evidence="1">
        <name>heme</name>
        <dbReference type="ChEBI" id="CHEBI:30413"/>
    </cofactor>
</comment>
<dbReference type="InterPro" id="IPR050705">
    <property type="entry name" value="Cytochrome_P450_3A"/>
</dbReference>
<keyword evidence="6" id="KW-0408">Iron</keyword>
<feature type="transmembrane region" description="Helical" evidence="8">
    <location>
        <begin position="29"/>
        <end position="50"/>
    </location>
</feature>
<keyword evidence="8" id="KW-0472">Membrane</keyword>
<evidence type="ECO:0000256" key="5">
    <source>
        <dbReference type="ARBA" id="ARBA00023002"/>
    </source>
</evidence>
<evidence type="ECO:0000256" key="8">
    <source>
        <dbReference type="SAM" id="Phobius"/>
    </source>
</evidence>
<dbReference type="GO" id="GO:0005506">
    <property type="term" value="F:iron ion binding"/>
    <property type="evidence" value="ECO:0007669"/>
    <property type="project" value="InterPro"/>
</dbReference>
<keyword evidence="7" id="KW-0503">Monooxygenase</keyword>
<evidence type="ECO:0000256" key="6">
    <source>
        <dbReference type="ARBA" id="ARBA00023004"/>
    </source>
</evidence>
<dbReference type="GO" id="GO:0020037">
    <property type="term" value="F:heme binding"/>
    <property type="evidence" value="ECO:0007669"/>
    <property type="project" value="InterPro"/>
</dbReference>
<keyword evidence="4" id="KW-0479">Metal-binding</keyword>
<accession>A0A3M7PHY3</accession>
<dbReference type="GO" id="GO:0016705">
    <property type="term" value="F:oxidoreductase activity, acting on paired donors, with incorporation or reduction of molecular oxygen"/>
    <property type="evidence" value="ECO:0007669"/>
    <property type="project" value="InterPro"/>
</dbReference>
<evidence type="ECO:0000313" key="10">
    <source>
        <dbReference type="Proteomes" id="UP000276133"/>
    </source>
</evidence>
<dbReference type="SUPFAM" id="SSF48264">
    <property type="entry name" value="Cytochrome P450"/>
    <property type="match status" value="1"/>
</dbReference>
<dbReference type="PRINTS" id="PR00464">
    <property type="entry name" value="EP450II"/>
</dbReference>
<evidence type="ECO:0000313" key="9">
    <source>
        <dbReference type="EMBL" id="RMZ98310.1"/>
    </source>
</evidence>
<dbReference type="InterPro" id="IPR001128">
    <property type="entry name" value="Cyt_P450"/>
</dbReference>
<dbReference type="InterPro" id="IPR036396">
    <property type="entry name" value="Cyt_P450_sf"/>
</dbReference>
<protein>
    <submittedName>
        <fullName evidence="9">Cytochrome P450 3A29-like</fullName>
    </submittedName>
</protein>
<comment type="similarity">
    <text evidence="2">Belongs to the cytochrome P450 family.</text>
</comment>
<evidence type="ECO:0000256" key="1">
    <source>
        <dbReference type="ARBA" id="ARBA00001971"/>
    </source>
</evidence>
<reference evidence="9 10" key="1">
    <citation type="journal article" date="2018" name="Sci. Rep.">
        <title>Genomic signatures of local adaptation to the degree of environmental predictability in rotifers.</title>
        <authorList>
            <person name="Franch-Gras L."/>
            <person name="Hahn C."/>
            <person name="Garcia-Roger E.M."/>
            <person name="Carmona M.J."/>
            <person name="Serra M."/>
            <person name="Gomez A."/>
        </authorList>
    </citation>
    <scope>NUCLEOTIDE SEQUENCE [LARGE SCALE GENOMIC DNA]</scope>
    <source>
        <strain evidence="9">HYR1</strain>
    </source>
</reference>
<evidence type="ECO:0000256" key="3">
    <source>
        <dbReference type="ARBA" id="ARBA00022617"/>
    </source>
</evidence>
<evidence type="ECO:0000256" key="4">
    <source>
        <dbReference type="ARBA" id="ARBA00022723"/>
    </source>
</evidence>
<comment type="caution">
    <text evidence="9">The sequence shown here is derived from an EMBL/GenBank/DDBJ whole genome shotgun (WGS) entry which is preliminary data.</text>
</comment>
<sequence length="278" mass="33002">MQTLALNWKYFDLNELKQLYGEIQIDRFWLLKATGIGLSAFSLLYLAKIWHSYQFFKKRSIKTPPIEFIFGNVRQTFRNKNISEQLHEWTKKYGQVYGFFEGHQPVLVTSDIDIIQHCLIKQASNFAARKKIHLNPRDSSPYVDLLIAKNSQWKRMRMVMNPTFSSAKLRELSPVLVNCADRLIDVLDKETDKPVNVAQFFKRFTMDSIWNCAFGVDINIQFDRESEYFIKCEKIFKDLSDLNFLTYLSDYFHEFREIIVDLIIIFNRFLGLFIDIRN</sequence>
<evidence type="ECO:0000256" key="7">
    <source>
        <dbReference type="ARBA" id="ARBA00023033"/>
    </source>
</evidence>
<dbReference type="Gene3D" id="1.10.630.10">
    <property type="entry name" value="Cytochrome P450"/>
    <property type="match status" value="1"/>
</dbReference>
<dbReference type="EMBL" id="REGN01010852">
    <property type="protein sequence ID" value="RMZ98310.1"/>
    <property type="molecule type" value="Genomic_DNA"/>
</dbReference>
<gene>
    <name evidence="9" type="ORF">BpHYR1_017540</name>
</gene>
<dbReference type="OrthoDB" id="10044447at2759"/>
<dbReference type="PANTHER" id="PTHR24302">
    <property type="entry name" value="CYTOCHROME P450 FAMILY 3"/>
    <property type="match status" value="1"/>
</dbReference>